<dbReference type="RefSeq" id="WP_057852580.1">
    <property type="nucleotide sequence ID" value="NZ_LLXX01000135.1"/>
</dbReference>
<comment type="caution">
    <text evidence="2">The sequence shown here is derived from an EMBL/GenBank/DDBJ whole genome shotgun (WGS) entry which is preliminary data.</text>
</comment>
<dbReference type="EMBL" id="LLXX01000135">
    <property type="protein sequence ID" value="KRR03675.1"/>
    <property type="molecule type" value="Genomic_DNA"/>
</dbReference>
<organism evidence="2 3">
    <name type="scientific">Bradyrhizobium valentinum</name>
    <dbReference type="NCBI Taxonomy" id="1518501"/>
    <lineage>
        <taxon>Bacteria</taxon>
        <taxon>Pseudomonadati</taxon>
        <taxon>Pseudomonadota</taxon>
        <taxon>Alphaproteobacteria</taxon>
        <taxon>Hyphomicrobiales</taxon>
        <taxon>Nitrobacteraceae</taxon>
        <taxon>Bradyrhizobium</taxon>
    </lineage>
</organism>
<dbReference type="AlphaFoldDB" id="A0A0R3KVQ4"/>
<gene>
    <name evidence="2" type="ORF">CP49_38550</name>
</gene>
<accession>A0A0R3KVQ4</accession>
<sequence>MLKSRKSVVAATLLAALGLATPSAAATFDGAWNVQINSSNAACSSGASVSIGISNGQVASNNAAVTASGRVAEAGTIRVTLESGMKRAVGSGVLTGTSGSGTWRAALCSGTWTAQRL</sequence>
<evidence type="ECO:0000313" key="2">
    <source>
        <dbReference type="EMBL" id="KRR03675.1"/>
    </source>
</evidence>
<feature type="signal peptide" evidence="1">
    <location>
        <begin position="1"/>
        <end position="25"/>
    </location>
</feature>
<keyword evidence="1" id="KW-0732">Signal</keyword>
<feature type="chain" id="PRO_5009796849" description="Heme utilization protein" evidence="1">
    <location>
        <begin position="26"/>
        <end position="117"/>
    </location>
</feature>
<dbReference type="OrthoDB" id="8252025at2"/>
<evidence type="ECO:0000313" key="3">
    <source>
        <dbReference type="Proteomes" id="UP000051913"/>
    </source>
</evidence>
<dbReference type="Proteomes" id="UP000051913">
    <property type="component" value="Unassembled WGS sequence"/>
</dbReference>
<keyword evidence="3" id="KW-1185">Reference proteome</keyword>
<protein>
    <recommendedName>
        <fullName evidence="4">Heme utilization protein</fullName>
    </recommendedName>
</protein>
<proteinExistence type="predicted"/>
<evidence type="ECO:0000256" key="1">
    <source>
        <dbReference type="SAM" id="SignalP"/>
    </source>
</evidence>
<reference evidence="2 3" key="1">
    <citation type="submission" date="2014-03" db="EMBL/GenBank/DDBJ databases">
        <title>Bradyrhizobium valentinum sp. nov., isolated from effective nodules of Lupinus mariae-josephae, a lupine endemic of basic-lime soils in Eastern Spain.</title>
        <authorList>
            <person name="Duran D."/>
            <person name="Rey L."/>
            <person name="Navarro A."/>
            <person name="Busquets A."/>
            <person name="Imperial J."/>
            <person name="Ruiz-Argueso T."/>
        </authorList>
    </citation>
    <scope>NUCLEOTIDE SEQUENCE [LARGE SCALE GENOMIC DNA]</scope>
    <source>
        <strain evidence="2 3">LmjM3</strain>
    </source>
</reference>
<evidence type="ECO:0008006" key="4">
    <source>
        <dbReference type="Google" id="ProtNLM"/>
    </source>
</evidence>
<name>A0A0R3KVQ4_9BRAD</name>